<dbReference type="Proteomes" id="UP001433268">
    <property type="component" value="Unassembled WGS sequence"/>
</dbReference>
<feature type="transmembrane region" description="Helical" evidence="9">
    <location>
        <begin position="276"/>
        <end position="298"/>
    </location>
</feature>
<evidence type="ECO:0000256" key="6">
    <source>
        <dbReference type="ARBA" id="ARBA00023136"/>
    </source>
</evidence>
<feature type="transmembrane region" description="Helical" evidence="9">
    <location>
        <begin position="231"/>
        <end position="256"/>
    </location>
</feature>
<keyword evidence="3 7" id="KW-0813">Transport</keyword>
<dbReference type="EMBL" id="JAQQWN010000008">
    <property type="protein sequence ID" value="KAK8071119.1"/>
    <property type="molecule type" value="Genomic_DNA"/>
</dbReference>
<name>A0ABR1VMG8_9PEZI</name>
<feature type="transmembrane region" description="Helical" evidence="9">
    <location>
        <begin position="138"/>
        <end position="159"/>
    </location>
</feature>
<evidence type="ECO:0000256" key="1">
    <source>
        <dbReference type="ARBA" id="ARBA00004141"/>
    </source>
</evidence>
<dbReference type="PANTHER" id="PTHR43829:SF14">
    <property type="entry name" value="AQUAPORIN 3"/>
    <property type="match status" value="1"/>
</dbReference>
<proteinExistence type="inferred from homology"/>
<dbReference type="SUPFAM" id="SSF81338">
    <property type="entry name" value="Aquaporin-like"/>
    <property type="match status" value="1"/>
</dbReference>
<dbReference type="Gene3D" id="1.20.1080.10">
    <property type="entry name" value="Glycerol uptake facilitator protein"/>
    <property type="match status" value="1"/>
</dbReference>
<evidence type="ECO:0000256" key="7">
    <source>
        <dbReference type="RuleBase" id="RU000477"/>
    </source>
</evidence>
<evidence type="ECO:0000256" key="8">
    <source>
        <dbReference type="SAM" id="MobiDB-lite"/>
    </source>
</evidence>
<dbReference type="InterPro" id="IPR050363">
    <property type="entry name" value="MIP/Aquaporin"/>
</dbReference>
<feature type="compositionally biased region" description="Basic and acidic residues" evidence="8">
    <location>
        <begin position="337"/>
        <end position="353"/>
    </location>
</feature>
<feature type="transmembrane region" description="Helical" evidence="9">
    <location>
        <begin position="97"/>
        <end position="117"/>
    </location>
</feature>
<feature type="transmembrane region" description="Helical" evidence="9">
    <location>
        <begin position="54"/>
        <end position="77"/>
    </location>
</feature>
<evidence type="ECO:0000256" key="3">
    <source>
        <dbReference type="ARBA" id="ARBA00022448"/>
    </source>
</evidence>
<evidence type="ECO:0000256" key="5">
    <source>
        <dbReference type="ARBA" id="ARBA00022989"/>
    </source>
</evidence>
<dbReference type="PRINTS" id="PR00783">
    <property type="entry name" value="MINTRINSICP"/>
</dbReference>
<dbReference type="InterPro" id="IPR000425">
    <property type="entry name" value="MIP"/>
</dbReference>
<evidence type="ECO:0000256" key="4">
    <source>
        <dbReference type="ARBA" id="ARBA00022692"/>
    </source>
</evidence>
<comment type="subcellular location">
    <subcellularLocation>
        <location evidence="1">Membrane</location>
        <topology evidence="1">Multi-pass membrane protein</topology>
    </subcellularLocation>
</comment>
<dbReference type="RefSeq" id="XP_066664927.1">
    <property type="nucleotide sequence ID" value="XM_066815637.1"/>
</dbReference>
<keyword evidence="5 9" id="KW-1133">Transmembrane helix</keyword>
<keyword evidence="11" id="KW-1185">Reference proteome</keyword>
<gene>
    <name evidence="10" type="ORF">PG997_011322</name>
</gene>
<evidence type="ECO:0000313" key="10">
    <source>
        <dbReference type="EMBL" id="KAK8071119.1"/>
    </source>
</evidence>
<feature type="region of interest" description="Disordered" evidence="8">
    <location>
        <begin position="332"/>
        <end position="353"/>
    </location>
</feature>
<organism evidence="10 11">
    <name type="scientific">Apiospora hydei</name>
    <dbReference type="NCBI Taxonomy" id="1337664"/>
    <lineage>
        <taxon>Eukaryota</taxon>
        <taxon>Fungi</taxon>
        <taxon>Dikarya</taxon>
        <taxon>Ascomycota</taxon>
        <taxon>Pezizomycotina</taxon>
        <taxon>Sordariomycetes</taxon>
        <taxon>Xylariomycetidae</taxon>
        <taxon>Amphisphaeriales</taxon>
        <taxon>Apiosporaceae</taxon>
        <taxon>Apiospora</taxon>
    </lineage>
</organism>
<evidence type="ECO:0000313" key="11">
    <source>
        <dbReference type="Proteomes" id="UP001433268"/>
    </source>
</evidence>
<comment type="similarity">
    <text evidence="2 7">Belongs to the MIP/aquaporin (TC 1.A.8) family.</text>
</comment>
<keyword evidence="6 9" id="KW-0472">Membrane</keyword>
<comment type="caution">
    <text evidence="10">The sequence shown here is derived from an EMBL/GenBank/DDBJ whole genome shotgun (WGS) entry which is preliminary data.</text>
</comment>
<sequence length="353" mass="38614">MRSGPFDHAASQDLELGTTEALQQHAARSVRAHKPVSQRKLDFERRRPRWLRECLAEAIGVFLYVFPGVAATASFMLNAANPLGVSPFGGLFQVGCAYAVGIAFAIITCAPTSGGHFNPAITLCFAFWQGFPWKKVPYYIFSQVMGAFVAGLVMMGMYWPQIQAITAAFIAQGQPLVGNASPAAILSSFPHPDQTNLGFVVMTEFFVDFFIGLIIWACIDPANPFVNPSTVPLMIGLGYAAMIWGFADITIAANMARDLGTRMVCAIFFGREAFTFMNYSPIAILVNIPATFCATALYELLLRDSLTSIGQGHAVHEDGEEGLQRHFSKSVLTDDEEMRRSQAARRQEISKMG</sequence>
<protein>
    <recommendedName>
        <fullName evidence="12">Aquaporin-like protein</fullName>
    </recommendedName>
</protein>
<feature type="transmembrane region" description="Helical" evidence="9">
    <location>
        <begin position="197"/>
        <end position="219"/>
    </location>
</feature>
<keyword evidence="4 7" id="KW-0812">Transmembrane</keyword>
<dbReference type="Pfam" id="PF00230">
    <property type="entry name" value="MIP"/>
    <property type="match status" value="1"/>
</dbReference>
<accession>A0ABR1VMG8</accession>
<evidence type="ECO:0000256" key="9">
    <source>
        <dbReference type="SAM" id="Phobius"/>
    </source>
</evidence>
<dbReference type="GeneID" id="92048697"/>
<dbReference type="InterPro" id="IPR023271">
    <property type="entry name" value="Aquaporin-like"/>
</dbReference>
<dbReference type="PANTHER" id="PTHR43829">
    <property type="entry name" value="AQUAPORIN OR AQUAGLYCEROPORIN RELATED"/>
    <property type="match status" value="1"/>
</dbReference>
<evidence type="ECO:0008006" key="12">
    <source>
        <dbReference type="Google" id="ProtNLM"/>
    </source>
</evidence>
<evidence type="ECO:0000256" key="2">
    <source>
        <dbReference type="ARBA" id="ARBA00006175"/>
    </source>
</evidence>
<reference evidence="10 11" key="1">
    <citation type="submission" date="2023-01" db="EMBL/GenBank/DDBJ databases">
        <title>Analysis of 21 Apiospora genomes using comparative genomics revels a genus with tremendous synthesis potential of carbohydrate active enzymes and secondary metabolites.</title>
        <authorList>
            <person name="Sorensen T."/>
        </authorList>
    </citation>
    <scope>NUCLEOTIDE SEQUENCE [LARGE SCALE GENOMIC DNA]</scope>
    <source>
        <strain evidence="10 11">CBS 114990</strain>
    </source>
</reference>